<evidence type="ECO:0000313" key="2">
    <source>
        <dbReference type="RefSeq" id="XP_065721181.2"/>
    </source>
</evidence>
<dbReference type="InterPro" id="IPR010512">
    <property type="entry name" value="DUF1091"/>
</dbReference>
<proteinExistence type="predicted"/>
<dbReference type="Pfam" id="PF06477">
    <property type="entry name" value="DUF1091"/>
    <property type="match status" value="1"/>
</dbReference>
<dbReference type="PANTHER" id="PTHR20898:SF0">
    <property type="entry name" value="DAEDALUS ON 3-RELATED"/>
    <property type="match status" value="1"/>
</dbReference>
<accession>A0AB40DC92</accession>
<organism evidence="1 2">
    <name type="scientific">Drosophila suzukii</name>
    <name type="common">Spotted-wing drosophila fruit fly</name>
    <dbReference type="NCBI Taxonomy" id="28584"/>
    <lineage>
        <taxon>Eukaryota</taxon>
        <taxon>Metazoa</taxon>
        <taxon>Ecdysozoa</taxon>
        <taxon>Arthropoda</taxon>
        <taxon>Hexapoda</taxon>
        <taxon>Insecta</taxon>
        <taxon>Pterygota</taxon>
        <taxon>Neoptera</taxon>
        <taxon>Endopterygota</taxon>
        <taxon>Diptera</taxon>
        <taxon>Brachycera</taxon>
        <taxon>Muscomorpha</taxon>
        <taxon>Ephydroidea</taxon>
        <taxon>Drosophilidae</taxon>
        <taxon>Drosophila</taxon>
        <taxon>Sophophora</taxon>
    </lineage>
</organism>
<protein>
    <submittedName>
        <fullName evidence="2">Uncharacterized protein</fullName>
    </submittedName>
</protein>
<sequence>MAVDKDMAEIEYCTLKAVNRTYKYVSGKLKLYKIPITKIKVNFGLFKRFNGYRPFLYNQTIDACYFINHQKSNPVAKYFFDFIRGITNLNHSCPYNHDILVDRLSTEIVNHHLTKVLPYPDGDYMLETRWILNDIPSAVTQVYLSLS</sequence>
<keyword evidence="1" id="KW-1185">Reference proteome</keyword>
<reference evidence="1" key="1">
    <citation type="submission" date="2025-05" db="UniProtKB">
        <authorList>
            <consortium name="RefSeq"/>
        </authorList>
    </citation>
    <scope>NUCLEOTIDE SEQUENCE [LARGE SCALE GENOMIC DNA]</scope>
</reference>
<reference evidence="2" key="2">
    <citation type="submission" date="2025-08" db="UniProtKB">
        <authorList>
            <consortium name="RefSeq"/>
        </authorList>
    </citation>
    <scope>IDENTIFICATION</scope>
</reference>
<dbReference type="RefSeq" id="XP_065721181.2">
    <property type="nucleotide sequence ID" value="XM_065865109.2"/>
</dbReference>
<dbReference type="GeneID" id="108016521"/>
<gene>
    <name evidence="2" type="primary">LOC108016521</name>
</gene>
<dbReference type="SMART" id="SM00697">
    <property type="entry name" value="DM8"/>
    <property type="match status" value="1"/>
</dbReference>
<dbReference type="PANTHER" id="PTHR20898">
    <property type="entry name" value="DAEDALUS ON 3-RELATED-RELATED"/>
    <property type="match status" value="1"/>
</dbReference>
<evidence type="ECO:0000313" key="1">
    <source>
        <dbReference type="Proteomes" id="UP001652628"/>
    </source>
</evidence>
<name>A0AB40DC92_DROSZ</name>
<dbReference type="Proteomes" id="UP001652628">
    <property type="component" value="Chromosome 2L"/>
</dbReference>